<proteinExistence type="predicted"/>
<sequence>MAPNTSSAPASSEETKTDSSATITDSSATLSATTTSTASVTSVPKNKSDDESQSSDETIGDDDDDVSSPSEISLSPLETINRHLRSLEAEFDNETETVHNFLGCWDIISFSGAFMPKQNGMAGAITTTLQGQSGEVLKGIVGGTMRTASQVQVMSSLPD</sequence>
<feature type="compositionally biased region" description="Low complexity" evidence="1">
    <location>
        <begin position="18"/>
        <end position="42"/>
    </location>
</feature>
<feature type="region of interest" description="Disordered" evidence="1">
    <location>
        <begin position="1"/>
        <end position="74"/>
    </location>
</feature>
<accession>A0AAN8UE91</accession>
<evidence type="ECO:0000256" key="1">
    <source>
        <dbReference type="SAM" id="MobiDB-lite"/>
    </source>
</evidence>
<dbReference type="EMBL" id="JBAMMX010000025">
    <property type="protein sequence ID" value="KAK6915143.1"/>
    <property type="molecule type" value="Genomic_DNA"/>
</dbReference>
<feature type="non-terminal residue" evidence="2">
    <location>
        <position position="159"/>
    </location>
</feature>
<evidence type="ECO:0000313" key="2">
    <source>
        <dbReference type="EMBL" id="KAK6915143.1"/>
    </source>
</evidence>
<reference evidence="2 3" key="1">
    <citation type="submission" date="2023-12" db="EMBL/GenBank/DDBJ databases">
        <title>A high-quality genome assembly for Dillenia turbinata (Dilleniales).</title>
        <authorList>
            <person name="Chanderbali A."/>
        </authorList>
    </citation>
    <scope>NUCLEOTIDE SEQUENCE [LARGE SCALE GENOMIC DNA]</scope>
    <source>
        <strain evidence="2">LSX21</strain>
        <tissue evidence="2">Leaf</tissue>
    </source>
</reference>
<dbReference type="Proteomes" id="UP001370490">
    <property type="component" value="Unassembled WGS sequence"/>
</dbReference>
<protein>
    <submittedName>
        <fullName evidence="2">PPC domain</fullName>
    </submittedName>
</protein>
<feature type="compositionally biased region" description="Polar residues" evidence="1">
    <location>
        <begin position="1"/>
        <end position="12"/>
    </location>
</feature>
<feature type="compositionally biased region" description="Acidic residues" evidence="1">
    <location>
        <begin position="51"/>
        <end position="66"/>
    </location>
</feature>
<organism evidence="2 3">
    <name type="scientific">Dillenia turbinata</name>
    <dbReference type="NCBI Taxonomy" id="194707"/>
    <lineage>
        <taxon>Eukaryota</taxon>
        <taxon>Viridiplantae</taxon>
        <taxon>Streptophyta</taxon>
        <taxon>Embryophyta</taxon>
        <taxon>Tracheophyta</taxon>
        <taxon>Spermatophyta</taxon>
        <taxon>Magnoliopsida</taxon>
        <taxon>eudicotyledons</taxon>
        <taxon>Gunneridae</taxon>
        <taxon>Pentapetalae</taxon>
        <taxon>Dilleniales</taxon>
        <taxon>Dilleniaceae</taxon>
        <taxon>Dillenia</taxon>
    </lineage>
</organism>
<gene>
    <name evidence="2" type="ORF">RJ641_020260</name>
</gene>
<comment type="caution">
    <text evidence="2">The sequence shown here is derived from an EMBL/GenBank/DDBJ whole genome shotgun (WGS) entry which is preliminary data.</text>
</comment>
<dbReference type="AlphaFoldDB" id="A0AAN8UE91"/>
<keyword evidence="3" id="KW-1185">Reference proteome</keyword>
<name>A0AAN8UE91_9MAGN</name>
<evidence type="ECO:0000313" key="3">
    <source>
        <dbReference type="Proteomes" id="UP001370490"/>
    </source>
</evidence>